<dbReference type="InterPro" id="IPR010093">
    <property type="entry name" value="SinI_DNA-bd"/>
</dbReference>
<dbReference type="EMBL" id="MHPE01000054">
    <property type="protein sequence ID" value="OGZ75225.1"/>
    <property type="molecule type" value="Genomic_DNA"/>
</dbReference>
<dbReference type="Pfam" id="PF12728">
    <property type="entry name" value="HTH_17"/>
    <property type="match status" value="1"/>
</dbReference>
<dbReference type="NCBIfam" id="TIGR01764">
    <property type="entry name" value="excise"/>
    <property type="match status" value="1"/>
</dbReference>
<dbReference type="GO" id="GO:0003677">
    <property type="term" value="F:DNA binding"/>
    <property type="evidence" value="ECO:0007669"/>
    <property type="project" value="InterPro"/>
</dbReference>
<reference evidence="2 3" key="1">
    <citation type="journal article" date="2016" name="Nat. Commun.">
        <title>Thousands of microbial genomes shed light on interconnected biogeochemical processes in an aquifer system.</title>
        <authorList>
            <person name="Anantharaman K."/>
            <person name="Brown C.T."/>
            <person name="Hug L.A."/>
            <person name="Sharon I."/>
            <person name="Castelle C.J."/>
            <person name="Probst A.J."/>
            <person name="Thomas B.C."/>
            <person name="Singh A."/>
            <person name="Wilkins M.J."/>
            <person name="Karaoz U."/>
            <person name="Brodie E.L."/>
            <person name="Williams K.H."/>
            <person name="Hubbard S.S."/>
            <person name="Banfield J.F."/>
        </authorList>
    </citation>
    <scope>NUCLEOTIDE SEQUENCE [LARGE SCALE GENOMIC DNA]</scope>
</reference>
<evidence type="ECO:0000313" key="2">
    <source>
        <dbReference type="EMBL" id="OGZ75225.1"/>
    </source>
</evidence>
<dbReference type="AlphaFoldDB" id="A0A1G2IKL1"/>
<protein>
    <recommendedName>
        <fullName evidence="1">Helix-turn-helix domain-containing protein</fullName>
    </recommendedName>
</protein>
<evidence type="ECO:0000313" key="3">
    <source>
        <dbReference type="Proteomes" id="UP000178632"/>
    </source>
</evidence>
<comment type="caution">
    <text evidence="2">The sequence shown here is derived from an EMBL/GenBank/DDBJ whole genome shotgun (WGS) entry which is preliminary data.</text>
</comment>
<evidence type="ECO:0000259" key="1">
    <source>
        <dbReference type="Pfam" id="PF12728"/>
    </source>
</evidence>
<gene>
    <name evidence="2" type="ORF">A3G45_01520</name>
</gene>
<dbReference type="Proteomes" id="UP000178632">
    <property type="component" value="Unassembled WGS sequence"/>
</dbReference>
<dbReference type="InterPro" id="IPR041657">
    <property type="entry name" value="HTH_17"/>
</dbReference>
<organism evidence="2 3">
    <name type="scientific">Candidatus Staskawiczbacteria bacterium RIFCSPLOWO2_12_FULL_37_15</name>
    <dbReference type="NCBI Taxonomy" id="1802218"/>
    <lineage>
        <taxon>Bacteria</taxon>
        <taxon>Candidatus Staskawicziibacteriota</taxon>
    </lineage>
</organism>
<feature type="domain" description="Helix-turn-helix" evidence="1">
    <location>
        <begin position="13"/>
        <end position="61"/>
    </location>
</feature>
<proteinExistence type="predicted"/>
<name>A0A1G2IKL1_9BACT</name>
<sequence length="64" mass="7116">MGLKEILVEKSEFLSTSQLAKLLKISRVAVLKRINRGAIIAVKVGPNFVIKKADIKDLLKNKVK</sequence>
<accession>A0A1G2IKL1</accession>